<reference evidence="8" key="1">
    <citation type="submission" date="2025-08" db="UniProtKB">
        <authorList>
            <consortium name="RefSeq"/>
        </authorList>
    </citation>
    <scope>IDENTIFICATION</scope>
    <source>
        <strain evidence="8">Aabys</strain>
        <tissue evidence="8">Whole body</tissue>
    </source>
</reference>
<feature type="transmembrane region" description="Helical" evidence="6">
    <location>
        <begin position="284"/>
        <end position="303"/>
    </location>
</feature>
<gene>
    <name evidence="8" type="primary">LOC105261644</name>
</gene>
<keyword evidence="5 6" id="KW-0472">Membrane</keyword>
<evidence type="ECO:0000256" key="3">
    <source>
        <dbReference type="ARBA" id="ARBA00022692"/>
    </source>
</evidence>
<dbReference type="Pfam" id="PF08395">
    <property type="entry name" value="7tm_7"/>
    <property type="match status" value="1"/>
</dbReference>
<comment type="similarity">
    <text evidence="6">Belongs to the insect chemoreceptor superfamily. Gustatory receptor (GR) family.</text>
</comment>
<feature type="transmembrane region" description="Helical" evidence="6">
    <location>
        <begin position="251"/>
        <end position="272"/>
    </location>
</feature>
<accession>A0ABM3VE89</accession>
<dbReference type="GeneID" id="105261644"/>
<evidence type="ECO:0000256" key="6">
    <source>
        <dbReference type="RuleBase" id="RU363108"/>
    </source>
</evidence>
<evidence type="ECO:0000313" key="7">
    <source>
        <dbReference type="Proteomes" id="UP001652621"/>
    </source>
</evidence>
<keyword evidence="6" id="KW-0675">Receptor</keyword>
<keyword evidence="3 6" id="KW-0812">Transmembrane</keyword>
<evidence type="ECO:0000313" key="8">
    <source>
        <dbReference type="RefSeq" id="XP_058984081.1"/>
    </source>
</evidence>
<dbReference type="RefSeq" id="XP_058984081.1">
    <property type="nucleotide sequence ID" value="XM_059128098.1"/>
</dbReference>
<feature type="transmembrane region" description="Helical" evidence="6">
    <location>
        <begin position="134"/>
        <end position="154"/>
    </location>
</feature>
<feature type="transmembrane region" description="Helical" evidence="6">
    <location>
        <begin position="166"/>
        <end position="185"/>
    </location>
</feature>
<protein>
    <recommendedName>
        <fullName evidence="6">Gustatory receptor</fullName>
    </recommendedName>
</protein>
<comment type="function">
    <text evidence="6">Gustatory receptor which mediates acceptance or avoidance behavior, depending on its substrates.</text>
</comment>
<proteinExistence type="inferred from homology"/>
<keyword evidence="7" id="KW-1185">Reference proteome</keyword>
<comment type="subcellular location">
    <subcellularLocation>
        <location evidence="1 6">Cell membrane</location>
        <topology evidence="1 6">Multi-pass membrane protein</topology>
    </subcellularLocation>
</comment>
<evidence type="ECO:0000256" key="5">
    <source>
        <dbReference type="ARBA" id="ARBA00023136"/>
    </source>
</evidence>
<name>A0ABM3VE89_MUSDO</name>
<feature type="transmembrane region" description="Helical" evidence="6">
    <location>
        <begin position="358"/>
        <end position="378"/>
    </location>
</feature>
<feature type="transmembrane region" description="Helical" evidence="6">
    <location>
        <begin position="90"/>
        <end position="114"/>
    </location>
</feature>
<evidence type="ECO:0000256" key="1">
    <source>
        <dbReference type="ARBA" id="ARBA00004651"/>
    </source>
</evidence>
<evidence type="ECO:0000256" key="2">
    <source>
        <dbReference type="ARBA" id="ARBA00022475"/>
    </source>
</evidence>
<organism evidence="7 8">
    <name type="scientific">Musca domestica</name>
    <name type="common">House fly</name>
    <dbReference type="NCBI Taxonomy" id="7370"/>
    <lineage>
        <taxon>Eukaryota</taxon>
        <taxon>Metazoa</taxon>
        <taxon>Ecdysozoa</taxon>
        <taxon>Arthropoda</taxon>
        <taxon>Hexapoda</taxon>
        <taxon>Insecta</taxon>
        <taxon>Pterygota</taxon>
        <taxon>Neoptera</taxon>
        <taxon>Endopterygota</taxon>
        <taxon>Diptera</taxon>
        <taxon>Brachycera</taxon>
        <taxon>Muscomorpha</taxon>
        <taxon>Muscoidea</taxon>
        <taxon>Muscidae</taxon>
        <taxon>Musca</taxon>
    </lineage>
</organism>
<feature type="transmembrane region" description="Helical" evidence="6">
    <location>
        <begin position="50"/>
        <end position="70"/>
    </location>
</feature>
<keyword evidence="4 6" id="KW-1133">Transmembrane helix</keyword>
<evidence type="ECO:0000256" key="4">
    <source>
        <dbReference type="ARBA" id="ARBA00022989"/>
    </source>
</evidence>
<dbReference type="InterPro" id="IPR013604">
    <property type="entry name" value="7TM_chemorcpt"/>
</dbReference>
<keyword evidence="6" id="KW-0807">Transducer</keyword>
<keyword evidence="2 6" id="KW-1003">Cell membrane</keyword>
<sequence length="385" mass="44914">METNKTLFQKLDLQTPLRIPLRMFYVMGLSIFDGRQHCCTTFEKVKRAKFCILNIFIIFFVIIAISIYNYDPPYGDNFGKFNDKLKLGVVIAAHLVILCESVIAGGYTNGFFQIYSKIHLKSSTDHHWKSEMKLYWKLFSYLGGSIAFILSVEITYLMQVLDKDDWLVYFTSYTPCVFICRCRLLQFILSLELIRVELEQLNRELLQSAKGTGKVQMKFYEKFICNVLPQWMKRYEDIFEMSHSLSKSMPISPLVVFIAAYIKILSDCYWAYWVNYAKFKINEIFECSLLLPSVLNILLVLVVSKNCMRTAKLIPQSLHSIRHSVGNLCLSRKIQHFSLQICHQQIIFKAFGCFTIDCYIASGILGSIATYMMFYIQFMPKFNYL</sequence>
<dbReference type="Proteomes" id="UP001652621">
    <property type="component" value="Unplaced"/>
</dbReference>